<dbReference type="InterPro" id="IPR006091">
    <property type="entry name" value="Acyl-CoA_Oxase/DH_mid-dom"/>
</dbReference>
<dbReference type="GO" id="GO:0016627">
    <property type="term" value="F:oxidoreductase activity, acting on the CH-CH group of donors"/>
    <property type="evidence" value="ECO:0007669"/>
    <property type="project" value="InterPro"/>
</dbReference>
<reference evidence="10 11" key="1">
    <citation type="submission" date="2010-10" db="EMBL/GenBank/DDBJ databases">
        <title>Complete sequence of Frankia sp. EuI1c.</title>
        <authorList>
            <consortium name="US DOE Joint Genome Institute"/>
            <person name="Lucas S."/>
            <person name="Copeland A."/>
            <person name="Lapidus A."/>
            <person name="Cheng J.-F."/>
            <person name="Bruce D."/>
            <person name="Goodwin L."/>
            <person name="Pitluck S."/>
            <person name="Chertkov O."/>
            <person name="Detter J.C."/>
            <person name="Han C."/>
            <person name="Tapia R."/>
            <person name="Land M."/>
            <person name="Hauser L."/>
            <person name="Jeffries C."/>
            <person name="Kyrpides N."/>
            <person name="Ivanova N."/>
            <person name="Mikhailova N."/>
            <person name="Beauchemin N."/>
            <person name="Sen A."/>
            <person name="Sur S.A."/>
            <person name="Gtari M."/>
            <person name="Wall L."/>
            <person name="Tisa L."/>
            <person name="Woyke T."/>
        </authorList>
    </citation>
    <scope>NUCLEOTIDE SEQUENCE [LARGE SCALE GENOMIC DNA]</scope>
    <source>
        <strain evidence="11">DSM 45817 / CECT 9037 / EuI1c</strain>
    </source>
</reference>
<feature type="domain" description="Acyl-CoA dehydrogenase/oxidase N-terminal" evidence="9">
    <location>
        <begin position="2"/>
        <end position="114"/>
    </location>
</feature>
<protein>
    <submittedName>
        <fullName evidence="10">Acyl-CoA dehydrogenase domain-containing protein</fullName>
    </submittedName>
</protein>
<gene>
    <name evidence="10" type="ordered locus">FraEuI1c_3400</name>
</gene>
<dbReference type="InterPro" id="IPR052161">
    <property type="entry name" value="Mycobact_Acyl-CoA_DH"/>
</dbReference>
<dbReference type="InParanoid" id="E3IXV4"/>
<dbReference type="InterPro" id="IPR036250">
    <property type="entry name" value="AcylCo_DH-like_C"/>
</dbReference>
<evidence type="ECO:0000256" key="2">
    <source>
        <dbReference type="ARBA" id="ARBA00009347"/>
    </source>
</evidence>
<evidence type="ECO:0000256" key="6">
    <source>
        <dbReference type="RuleBase" id="RU362125"/>
    </source>
</evidence>
<dbReference type="InterPro" id="IPR046373">
    <property type="entry name" value="Acyl-CoA_Oxase/DH_mid-dom_sf"/>
</dbReference>
<dbReference type="Gene3D" id="1.20.140.10">
    <property type="entry name" value="Butyryl-CoA Dehydrogenase, subunit A, domain 3"/>
    <property type="match status" value="1"/>
</dbReference>
<dbReference type="AlphaFoldDB" id="E3IXV4"/>
<evidence type="ECO:0000259" key="8">
    <source>
        <dbReference type="Pfam" id="PF02770"/>
    </source>
</evidence>
<evidence type="ECO:0000256" key="4">
    <source>
        <dbReference type="ARBA" id="ARBA00022827"/>
    </source>
</evidence>
<keyword evidence="4 6" id="KW-0274">FAD</keyword>
<dbReference type="InterPro" id="IPR037069">
    <property type="entry name" value="AcylCoA_DH/ox_N_sf"/>
</dbReference>
<evidence type="ECO:0000259" key="9">
    <source>
        <dbReference type="Pfam" id="PF02771"/>
    </source>
</evidence>
<sequence>MTDELAAHRDAARQWVVDNVRPAWVEEQYRTGVHQTMELHRLLARDGILGAGWPAAHGGTEVVPEFARALHSEISRFGLAADGWSTTLMVINTINEVGTESQKREYIGGALRGEILIALGYTEPESGSDVAAAKTTAVRNEAGWLINGQKLFTSTAQCCSHVFVLARTNPGVPKHRGLSLFLVRTDDPGFDLRPIHTLGGQQTCATYYSDVQVPDSALIGGVDEGWRVMKVALVHERGSDNLEFVETRVSSDLARWARGPRDSDGTTPLDDPLVAERIGRMAVEEEVARLLALQVRATSERGEPPAVEGAMAKLFRTEAAQRHHSDALDILGADGILAPGAPGAPDAGLFEAGFRSAVVETIRGGSSEILREIIAERRLGLPRTRPRQ</sequence>
<keyword evidence="3 6" id="KW-0285">Flavoprotein</keyword>
<name>E3IXV4_PSEI1</name>
<dbReference type="InterPro" id="IPR013786">
    <property type="entry name" value="AcylCoA_DH/ox_N"/>
</dbReference>
<comment type="similarity">
    <text evidence="2 6">Belongs to the acyl-CoA dehydrogenase family.</text>
</comment>
<comment type="cofactor">
    <cofactor evidence="1 6">
        <name>FAD</name>
        <dbReference type="ChEBI" id="CHEBI:57692"/>
    </cofactor>
</comment>
<dbReference type="Proteomes" id="UP000002484">
    <property type="component" value="Chromosome"/>
</dbReference>
<accession>E3IXV4</accession>
<proteinExistence type="inferred from homology"/>
<dbReference type="Pfam" id="PF00441">
    <property type="entry name" value="Acyl-CoA_dh_1"/>
    <property type="match status" value="1"/>
</dbReference>
<dbReference type="HOGENOM" id="CLU_018204_9_0_11"/>
<dbReference type="Pfam" id="PF02771">
    <property type="entry name" value="Acyl-CoA_dh_N"/>
    <property type="match status" value="1"/>
</dbReference>
<dbReference type="GO" id="GO:0050660">
    <property type="term" value="F:flavin adenine dinucleotide binding"/>
    <property type="evidence" value="ECO:0007669"/>
    <property type="project" value="InterPro"/>
</dbReference>
<dbReference type="Gene3D" id="1.10.540.10">
    <property type="entry name" value="Acyl-CoA dehydrogenase/oxidase, N-terminal domain"/>
    <property type="match status" value="1"/>
</dbReference>
<evidence type="ECO:0000313" key="10">
    <source>
        <dbReference type="EMBL" id="ADP81409.1"/>
    </source>
</evidence>
<dbReference type="Pfam" id="PF02770">
    <property type="entry name" value="Acyl-CoA_dh_M"/>
    <property type="match status" value="1"/>
</dbReference>
<dbReference type="SUPFAM" id="SSF47203">
    <property type="entry name" value="Acyl-CoA dehydrogenase C-terminal domain-like"/>
    <property type="match status" value="1"/>
</dbReference>
<feature type="domain" description="Acyl-CoA dehydrogenase/oxidase C-terminal" evidence="7">
    <location>
        <begin position="223"/>
        <end position="377"/>
    </location>
</feature>
<feature type="domain" description="Acyl-CoA oxidase/dehydrogenase middle" evidence="8">
    <location>
        <begin position="118"/>
        <end position="208"/>
    </location>
</feature>
<evidence type="ECO:0000313" key="11">
    <source>
        <dbReference type="Proteomes" id="UP000002484"/>
    </source>
</evidence>
<dbReference type="InterPro" id="IPR009100">
    <property type="entry name" value="AcylCoA_DH/oxidase_NM_dom_sf"/>
</dbReference>
<keyword evidence="11" id="KW-1185">Reference proteome</keyword>
<dbReference type="STRING" id="298654.FraEuI1c_3400"/>
<dbReference type="KEGG" id="fri:FraEuI1c_3400"/>
<dbReference type="Gene3D" id="2.40.110.10">
    <property type="entry name" value="Butyryl-CoA Dehydrogenase, subunit A, domain 2"/>
    <property type="match status" value="1"/>
</dbReference>
<evidence type="ECO:0000259" key="7">
    <source>
        <dbReference type="Pfam" id="PF00441"/>
    </source>
</evidence>
<dbReference type="eggNOG" id="COG1960">
    <property type="taxonomic scope" value="Bacteria"/>
</dbReference>
<evidence type="ECO:0000256" key="1">
    <source>
        <dbReference type="ARBA" id="ARBA00001974"/>
    </source>
</evidence>
<dbReference type="GO" id="GO:0005886">
    <property type="term" value="C:plasma membrane"/>
    <property type="evidence" value="ECO:0007669"/>
    <property type="project" value="TreeGrafter"/>
</dbReference>
<organism evidence="10 11">
    <name type="scientific">Pseudofrankia inefficax (strain DSM 45817 / CECT 9037 / DDB 130130 / EuI1c)</name>
    <name type="common">Frankia inefficax</name>
    <dbReference type="NCBI Taxonomy" id="298654"/>
    <lineage>
        <taxon>Bacteria</taxon>
        <taxon>Bacillati</taxon>
        <taxon>Actinomycetota</taxon>
        <taxon>Actinomycetes</taxon>
        <taxon>Frankiales</taxon>
        <taxon>Frankiaceae</taxon>
        <taxon>Pseudofrankia</taxon>
    </lineage>
</organism>
<dbReference type="EMBL" id="CP002299">
    <property type="protein sequence ID" value="ADP81409.1"/>
    <property type="molecule type" value="Genomic_DNA"/>
</dbReference>
<dbReference type="PANTHER" id="PTHR43292:SF3">
    <property type="entry name" value="ACYL-COA DEHYDROGENASE FADE29"/>
    <property type="match status" value="1"/>
</dbReference>
<keyword evidence="5 6" id="KW-0560">Oxidoreductase</keyword>
<dbReference type="SUPFAM" id="SSF56645">
    <property type="entry name" value="Acyl-CoA dehydrogenase NM domain-like"/>
    <property type="match status" value="1"/>
</dbReference>
<dbReference type="PANTHER" id="PTHR43292">
    <property type="entry name" value="ACYL-COA DEHYDROGENASE"/>
    <property type="match status" value="1"/>
</dbReference>
<evidence type="ECO:0000256" key="3">
    <source>
        <dbReference type="ARBA" id="ARBA00022630"/>
    </source>
</evidence>
<evidence type="ECO:0000256" key="5">
    <source>
        <dbReference type="ARBA" id="ARBA00023002"/>
    </source>
</evidence>
<dbReference type="InterPro" id="IPR009075">
    <property type="entry name" value="AcylCo_DH/oxidase_C"/>
</dbReference>